<gene>
    <name evidence="1" type="ORF">RRG08_036194</name>
</gene>
<dbReference type="Proteomes" id="UP001283361">
    <property type="component" value="Unassembled WGS sequence"/>
</dbReference>
<keyword evidence="2" id="KW-1185">Reference proteome</keyword>
<organism evidence="1 2">
    <name type="scientific">Elysia crispata</name>
    <name type="common">lettuce slug</name>
    <dbReference type="NCBI Taxonomy" id="231223"/>
    <lineage>
        <taxon>Eukaryota</taxon>
        <taxon>Metazoa</taxon>
        <taxon>Spiralia</taxon>
        <taxon>Lophotrochozoa</taxon>
        <taxon>Mollusca</taxon>
        <taxon>Gastropoda</taxon>
        <taxon>Heterobranchia</taxon>
        <taxon>Euthyneura</taxon>
        <taxon>Panpulmonata</taxon>
        <taxon>Sacoglossa</taxon>
        <taxon>Placobranchoidea</taxon>
        <taxon>Plakobranchidae</taxon>
        <taxon>Elysia</taxon>
    </lineage>
</organism>
<proteinExistence type="predicted"/>
<protein>
    <submittedName>
        <fullName evidence="1">Uncharacterized protein</fullName>
    </submittedName>
</protein>
<dbReference type="AlphaFoldDB" id="A0AAE0XE81"/>
<sequence>MRQQWVSSVGGTVSVDTGTVGQPVWIQCPLNSQCATSVRSTVSGDPVSVGQSMWILGLWPIQCGSSFDCVGKSLWTYCRAICVVPASDNSFGSNVTVSANLCGPIVGRSVWHQLQIVRVDTLRTVRMDPVSVCDKRPDFPAVITRCNRSRKIHVKSIQLEPSVTDNIAT</sequence>
<name>A0AAE0XE81_9GAST</name>
<accession>A0AAE0XE81</accession>
<comment type="caution">
    <text evidence="1">The sequence shown here is derived from an EMBL/GenBank/DDBJ whole genome shotgun (WGS) entry which is preliminary data.</text>
</comment>
<dbReference type="EMBL" id="JAWDGP010008094">
    <property type="protein sequence ID" value="KAK3691391.1"/>
    <property type="molecule type" value="Genomic_DNA"/>
</dbReference>
<reference evidence="1" key="1">
    <citation type="journal article" date="2023" name="G3 (Bethesda)">
        <title>A reference genome for the long-term kleptoplast-retaining sea slug Elysia crispata morphotype clarki.</title>
        <authorList>
            <person name="Eastman K.E."/>
            <person name="Pendleton A.L."/>
            <person name="Shaikh M.A."/>
            <person name="Suttiyut T."/>
            <person name="Ogas R."/>
            <person name="Tomko P."/>
            <person name="Gavelis G."/>
            <person name="Widhalm J.R."/>
            <person name="Wisecaver J.H."/>
        </authorList>
    </citation>
    <scope>NUCLEOTIDE SEQUENCE</scope>
    <source>
        <strain evidence="1">ECLA1</strain>
    </source>
</reference>
<evidence type="ECO:0000313" key="2">
    <source>
        <dbReference type="Proteomes" id="UP001283361"/>
    </source>
</evidence>
<evidence type="ECO:0000313" key="1">
    <source>
        <dbReference type="EMBL" id="KAK3691391.1"/>
    </source>
</evidence>